<gene>
    <name evidence="4" type="ORF">EHQ49_00685</name>
</gene>
<proteinExistence type="inferred from homology"/>
<evidence type="ECO:0000313" key="5">
    <source>
        <dbReference type="Proteomes" id="UP000298125"/>
    </source>
</evidence>
<organism evidence="4 5">
    <name type="scientific">Leptospira perdikensis</name>
    <dbReference type="NCBI Taxonomy" id="2484948"/>
    <lineage>
        <taxon>Bacteria</taxon>
        <taxon>Pseudomonadati</taxon>
        <taxon>Spirochaetota</taxon>
        <taxon>Spirochaetia</taxon>
        <taxon>Leptospirales</taxon>
        <taxon>Leptospiraceae</taxon>
        <taxon>Leptospira</taxon>
    </lineage>
</organism>
<keyword evidence="2 4" id="KW-0378">Hydrolase</keyword>
<sequence length="282" mass="32760">MNFFLLYRIRIFVFYLLSVTFLFCKVPSQGRETIQSLVSPSEKGEIHFLSNECKNKKKVLVLIHGSPGSSLDFESYLKDEDLQNQFCILLPDRLGYGGSWNQTSVPNLILQGRAIHSALIRYLEKERFRFNEGIVVGHSYGGPVALRIAMEKNNTYSFVWKSILLSAPIDPDLEELHWYNQIANLVWVQWILPDSWIHSNEEMYTLKTDLIELTKAFENSSLEILSVHGDEDQLVSVKNVYYFTKWKPSIKHRIQILKGENHFIPWTNFKEIKEIILAEGSK</sequence>
<dbReference type="PRINTS" id="PR00793">
    <property type="entry name" value="PROAMNOPTASE"/>
</dbReference>
<evidence type="ECO:0000259" key="3">
    <source>
        <dbReference type="Pfam" id="PF00561"/>
    </source>
</evidence>
<dbReference type="EMBL" id="RQGA01000001">
    <property type="protein sequence ID" value="TGL45936.1"/>
    <property type="molecule type" value="Genomic_DNA"/>
</dbReference>
<dbReference type="InterPro" id="IPR002410">
    <property type="entry name" value="Peptidase_S33"/>
</dbReference>
<dbReference type="OrthoDB" id="9779853at2"/>
<protein>
    <submittedName>
        <fullName evidence="4">Alpha/beta hydrolase</fullName>
    </submittedName>
</protein>
<dbReference type="Proteomes" id="UP000298125">
    <property type="component" value="Unassembled WGS sequence"/>
</dbReference>
<dbReference type="PANTHER" id="PTHR43139:SF52">
    <property type="entry name" value="SI:DKEY-122A22.2"/>
    <property type="match status" value="1"/>
</dbReference>
<keyword evidence="5" id="KW-1185">Reference proteome</keyword>
<reference evidence="4" key="1">
    <citation type="journal article" date="2019" name="PLoS Negl. Trop. Dis.">
        <title>Revisiting the worldwide diversity of Leptospira species in the environment.</title>
        <authorList>
            <person name="Vincent A.T."/>
            <person name="Schiettekatte O."/>
            <person name="Bourhy P."/>
            <person name="Veyrier F.J."/>
            <person name="Picardeau M."/>
        </authorList>
    </citation>
    <scope>NUCLEOTIDE SEQUENCE [LARGE SCALE GENOMIC DNA]</scope>
    <source>
        <strain evidence="4">201702692</strain>
    </source>
</reference>
<dbReference type="InterPro" id="IPR052370">
    <property type="entry name" value="Meta-cleavage_hydrolase"/>
</dbReference>
<feature type="domain" description="AB hydrolase-1" evidence="3">
    <location>
        <begin position="59"/>
        <end position="184"/>
    </location>
</feature>
<dbReference type="AlphaFoldDB" id="A0A4R9JKB9"/>
<dbReference type="InterPro" id="IPR000073">
    <property type="entry name" value="AB_hydrolase_1"/>
</dbReference>
<dbReference type="RefSeq" id="WP_135575336.1">
    <property type="nucleotide sequence ID" value="NZ_RQGA01000001.1"/>
</dbReference>
<evidence type="ECO:0000256" key="2">
    <source>
        <dbReference type="ARBA" id="ARBA00022801"/>
    </source>
</evidence>
<comment type="caution">
    <text evidence="4">The sequence shown here is derived from an EMBL/GenBank/DDBJ whole genome shotgun (WGS) entry which is preliminary data.</text>
</comment>
<accession>A0A4R9JKB9</accession>
<evidence type="ECO:0000313" key="4">
    <source>
        <dbReference type="EMBL" id="TGL45936.1"/>
    </source>
</evidence>
<name>A0A4R9JKB9_9LEPT</name>
<dbReference type="GO" id="GO:0008233">
    <property type="term" value="F:peptidase activity"/>
    <property type="evidence" value="ECO:0007669"/>
    <property type="project" value="InterPro"/>
</dbReference>
<dbReference type="Pfam" id="PF00561">
    <property type="entry name" value="Abhydrolase_1"/>
    <property type="match status" value="1"/>
</dbReference>
<dbReference type="PANTHER" id="PTHR43139">
    <property type="entry name" value="SI:DKEY-122A22.2"/>
    <property type="match status" value="1"/>
</dbReference>
<dbReference type="GO" id="GO:0006508">
    <property type="term" value="P:proteolysis"/>
    <property type="evidence" value="ECO:0007669"/>
    <property type="project" value="InterPro"/>
</dbReference>
<evidence type="ECO:0000256" key="1">
    <source>
        <dbReference type="ARBA" id="ARBA00010088"/>
    </source>
</evidence>
<dbReference type="InterPro" id="IPR029058">
    <property type="entry name" value="AB_hydrolase_fold"/>
</dbReference>
<dbReference type="SUPFAM" id="SSF53474">
    <property type="entry name" value="alpha/beta-Hydrolases"/>
    <property type="match status" value="1"/>
</dbReference>
<dbReference type="Gene3D" id="3.40.50.1820">
    <property type="entry name" value="alpha/beta hydrolase"/>
    <property type="match status" value="1"/>
</dbReference>
<comment type="similarity">
    <text evidence="1">Belongs to the peptidase S33 family.</text>
</comment>